<evidence type="ECO:0000259" key="1">
    <source>
        <dbReference type="Pfam" id="PF16335"/>
    </source>
</evidence>
<feature type="domain" description="Glutaminase A central" evidence="1">
    <location>
        <begin position="321"/>
        <end position="703"/>
    </location>
</feature>
<feature type="domain" description="Glutaminase A N-terminal" evidence="2">
    <location>
        <begin position="87"/>
        <end position="316"/>
    </location>
</feature>
<dbReference type="PANTHER" id="PTHR31987:SF1">
    <property type="entry name" value="GLUTAMINASE A"/>
    <property type="match status" value="1"/>
</dbReference>
<gene>
    <name evidence="3" type="ORF">RHS04_01442</name>
</gene>
<dbReference type="Pfam" id="PF16335">
    <property type="entry name" value="GtaA_6_Hairpin"/>
    <property type="match status" value="1"/>
</dbReference>
<evidence type="ECO:0000313" key="4">
    <source>
        <dbReference type="Proteomes" id="UP000650582"/>
    </source>
</evidence>
<evidence type="ECO:0008006" key="5">
    <source>
        <dbReference type="Google" id="ProtNLM"/>
    </source>
</evidence>
<dbReference type="EMBL" id="JACYCC010000033">
    <property type="protein sequence ID" value="KAF8684145.1"/>
    <property type="molecule type" value="Genomic_DNA"/>
</dbReference>
<dbReference type="Proteomes" id="UP000650582">
    <property type="component" value="Unassembled WGS sequence"/>
</dbReference>
<reference evidence="3" key="1">
    <citation type="submission" date="2020-09" db="EMBL/GenBank/DDBJ databases">
        <title>Comparative genome analyses of four rice-infecting Rhizoctonia solani isolates reveal extensive enrichment of homogalacturonan modification genes.</title>
        <authorList>
            <person name="Lee D.-Y."/>
            <person name="Jeon J."/>
            <person name="Kim K.-T."/>
            <person name="Cheong K."/>
            <person name="Song H."/>
            <person name="Choi G."/>
            <person name="Ko J."/>
            <person name="Opiyo S.O."/>
            <person name="Zuo S."/>
            <person name="Madhav S."/>
            <person name="Lee Y.-H."/>
            <person name="Wang G.-L."/>
        </authorList>
    </citation>
    <scope>NUCLEOTIDE SEQUENCE</scope>
    <source>
        <strain evidence="3">AG1-IA YN-7</strain>
    </source>
</reference>
<accession>A0A8H7HF82</accession>
<evidence type="ECO:0000313" key="3">
    <source>
        <dbReference type="EMBL" id="KAF8684145.1"/>
    </source>
</evidence>
<dbReference type="InterPro" id="IPR033433">
    <property type="entry name" value="GtaA_N"/>
</dbReference>
<dbReference type="PANTHER" id="PTHR31987">
    <property type="entry name" value="GLUTAMINASE A-RELATED"/>
    <property type="match status" value="1"/>
</dbReference>
<evidence type="ECO:0000259" key="2">
    <source>
        <dbReference type="Pfam" id="PF17168"/>
    </source>
</evidence>
<comment type="caution">
    <text evidence="3">The sequence shown here is derived from an EMBL/GenBank/DDBJ whole genome shotgun (WGS) entry which is preliminary data.</text>
</comment>
<dbReference type="Pfam" id="PF17168">
    <property type="entry name" value="DUF5127"/>
    <property type="match status" value="1"/>
</dbReference>
<organism evidence="3 4">
    <name type="scientific">Rhizoctonia solani</name>
    <dbReference type="NCBI Taxonomy" id="456999"/>
    <lineage>
        <taxon>Eukaryota</taxon>
        <taxon>Fungi</taxon>
        <taxon>Dikarya</taxon>
        <taxon>Basidiomycota</taxon>
        <taxon>Agaricomycotina</taxon>
        <taxon>Agaricomycetes</taxon>
        <taxon>Cantharellales</taxon>
        <taxon>Ceratobasidiaceae</taxon>
        <taxon>Rhizoctonia</taxon>
    </lineage>
</organism>
<dbReference type="AlphaFoldDB" id="A0A8H7HF82"/>
<proteinExistence type="predicted"/>
<protein>
    <recommendedName>
        <fullName evidence="5">Glutaminase GtaA</fullName>
    </recommendedName>
</protein>
<dbReference type="InterPro" id="IPR052743">
    <property type="entry name" value="Glutaminase_GtaA"/>
</dbReference>
<dbReference type="InterPro" id="IPR032514">
    <property type="entry name" value="GtaA_central"/>
</dbReference>
<sequence length="706" mass="77215">MVLSQNVTWETTPFNPPFFPLSVKSPYTSAWTAGGSSEPGKRWPYFGTGGTLGWACYVKVDNATYNVLGTIVASNTTVQTRTEFTATRTIISSRAGPVDIVVTFLSAIDVNDLVRLSLPFSYFSVSVAANDGASHAISVYTDISGEFVTGDTTQTVEWSTTTGNIVLHKMYLQQPIVYNERQQRAQWGAMYLAANQTQGTSWQTGSADALRGLFIKSGVLANTQDSNFRQVGKDWPVLAIAQDLGAVATQAQVATFVLGHSRNPAVQYYTNSGTQERSLYFLSKFSSEEDAIRYSVSDYDNARTASVEFDNRVQTDAARYSPDYASVVAFATRQAFASIEITLSGTGTAADLQDIKLFTKDAAVDNTGASREGVFSSVDSLYSIMPMLIYTNPNLGNYALASFFEYPETRAQSYAPHDLGLRYSRVVAHERQYRNPVDGELCSTMLYAIADRRTMRAAATANMIIMTYAFMRYTGDAKLAAKHYYTLKAWADYLVKNALVHSDQLTGDWFMTTGVSNQTNLALKGLIALKVAELNEDGQDAAKSGLEQWMELSNSGTKFRYESNSEQPQLLHGLYADKILGLNFVPESVYAIQRTQWTSGMSTFTKLFGGKLLTSFSEKFGVPLGDQGTTTSLAWEYFTLAALSTSDTNFLSNSSLTPLKSLAAMMQGDSEVIAPADVYDVITGQAIQGYSLRGNIGGSYALLALK</sequence>
<name>A0A8H7HF82_9AGAM</name>